<gene>
    <name evidence="2" type="ORF">RFI_15676</name>
</gene>
<feature type="transmembrane region" description="Helical" evidence="1">
    <location>
        <begin position="328"/>
        <end position="350"/>
    </location>
</feature>
<evidence type="ECO:0000313" key="2">
    <source>
        <dbReference type="EMBL" id="ETO21527.1"/>
    </source>
</evidence>
<feature type="transmembrane region" description="Helical" evidence="1">
    <location>
        <begin position="390"/>
        <end position="409"/>
    </location>
</feature>
<dbReference type="Proteomes" id="UP000023152">
    <property type="component" value="Unassembled WGS sequence"/>
</dbReference>
<dbReference type="Gene3D" id="1.10.167.10">
    <property type="entry name" value="Regulator of G-protein Signalling 4, domain 2"/>
    <property type="match status" value="1"/>
</dbReference>
<evidence type="ECO:0000256" key="1">
    <source>
        <dbReference type="SAM" id="Phobius"/>
    </source>
</evidence>
<proteinExistence type="predicted"/>
<dbReference type="InterPro" id="IPR044926">
    <property type="entry name" value="RGS_subdomain_2"/>
</dbReference>
<dbReference type="SUPFAM" id="SSF48097">
    <property type="entry name" value="Regulator of G-protein signaling, RGS"/>
    <property type="match status" value="1"/>
</dbReference>
<sequence>MQLLWSIYVGTMAIFLAWYGIGLFVHYDAFAVFLVAENFAPMFMITILFVVLVWTVDFKLQSHGLLAVDDAYASMWEMAEKNKPKDKNEKITKFFKAKKKNHSINDIMAVLMDDNGFEIFMEHLLHEFKVLFFVVCVYIHKGVVEISQLKQLVKTKFGYVCTCNDKDALTDETLDDGITQNIIQASKREHTTVTVSSWSGSGNSDQESISGMKLKVYPRVEGYRLPSIVPQSGIVFQEVEDFYVVIEALYKKYICSGAIHEVNIGYDLRVIMEDRMAWIEELFHDKHLSHDKKELKKWCYHIFDPVVEEMFTLMEDPFLRFSSTPIRFLFFFLLFFLGGWLFVCFSSKSLTSLVFMYPVHKLKFYCECFFLELLLLFLKSNNNNRFRILAFFFGFFFVLFYFLFVSIFFCHNCVKFVLYKNACEFVSFLKLVDHLE</sequence>
<dbReference type="EMBL" id="ASPP01011539">
    <property type="protein sequence ID" value="ETO21527.1"/>
    <property type="molecule type" value="Genomic_DNA"/>
</dbReference>
<keyword evidence="1" id="KW-0812">Transmembrane</keyword>
<name>X6N898_RETFI</name>
<evidence type="ECO:0000313" key="3">
    <source>
        <dbReference type="Proteomes" id="UP000023152"/>
    </source>
</evidence>
<reference evidence="2 3" key="1">
    <citation type="journal article" date="2013" name="Curr. Biol.">
        <title>The Genome of the Foraminiferan Reticulomyxa filosa.</title>
        <authorList>
            <person name="Glockner G."/>
            <person name="Hulsmann N."/>
            <person name="Schleicher M."/>
            <person name="Noegel A.A."/>
            <person name="Eichinger L."/>
            <person name="Gallinger C."/>
            <person name="Pawlowski J."/>
            <person name="Sierra R."/>
            <person name="Euteneuer U."/>
            <person name="Pillet L."/>
            <person name="Moustafa A."/>
            <person name="Platzer M."/>
            <person name="Groth M."/>
            <person name="Szafranski K."/>
            <person name="Schliwa M."/>
        </authorList>
    </citation>
    <scope>NUCLEOTIDE SEQUENCE [LARGE SCALE GENOMIC DNA]</scope>
</reference>
<feature type="transmembrane region" description="Helical" evidence="1">
    <location>
        <begin position="39"/>
        <end position="56"/>
    </location>
</feature>
<accession>X6N898</accession>
<feature type="transmembrane region" description="Helical" evidence="1">
    <location>
        <begin position="7"/>
        <end position="27"/>
    </location>
</feature>
<keyword evidence="1" id="KW-1133">Transmembrane helix</keyword>
<keyword evidence="1" id="KW-0472">Membrane</keyword>
<evidence type="ECO:0008006" key="4">
    <source>
        <dbReference type="Google" id="ProtNLM"/>
    </source>
</evidence>
<protein>
    <recommendedName>
        <fullName evidence="4">RGS domain-containing protein</fullName>
    </recommendedName>
</protein>
<comment type="caution">
    <text evidence="2">The sequence shown here is derived from an EMBL/GenBank/DDBJ whole genome shotgun (WGS) entry which is preliminary data.</text>
</comment>
<dbReference type="AlphaFoldDB" id="X6N898"/>
<keyword evidence="3" id="KW-1185">Reference proteome</keyword>
<organism evidence="2 3">
    <name type="scientific">Reticulomyxa filosa</name>
    <dbReference type="NCBI Taxonomy" id="46433"/>
    <lineage>
        <taxon>Eukaryota</taxon>
        <taxon>Sar</taxon>
        <taxon>Rhizaria</taxon>
        <taxon>Retaria</taxon>
        <taxon>Foraminifera</taxon>
        <taxon>Monothalamids</taxon>
        <taxon>Reticulomyxidae</taxon>
        <taxon>Reticulomyxa</taxon>
    </lineage>
</organism>
<dbReference type="InterPro" id="IPR036305">
    <property type="entry name" value="RGS_sf"/>
</dbReference>